<evidence type="ECO:0000313" key="4">
    <source>
        <dbReference type="Proteomes" id="UP000076837"/>
    </source>
</evidence>
<name>A0A162YDI0_DIDRA</name>
<organism evidence="3 4">
    <name type="scientific">Didymella rabiei</name>
    <name type="common">Chickpea ascochyta blight fungus</name>
    <name type="synonym">Mycosphaerella rabiei</name>
    <dbReference type="NCBI Taxonomy" id="5454"/>
    <lineage>
        <taxon>Eukaryota</taxon>
        <taxon>Fungi</taxon>
        <taxon>Dikarya</taxon>
        <taxon>Ascomycota</taxon>
        <taxon>Pezizomycotina</taxon>
        <taxon>Dothideomycetes</taxon>
        <taxon>Pleosporomycetidae</taxon>
        <taxon>Pleosporales</taxon>
        <taxon>Pleosporineae</taxon>
        <taxon>Didymellaceae</taxon>
        <taxon>Ascochyta</taxon>
    </lineage>
</organism>
<feature type="compositionally biased region" description="Acidic residues" evidence="1">
    <location>
        <begin position="13"/>
        <end position="23"/>
    </location>
</feature>
<dbReference type="PANTHER" id="PTHR42339:SF1">
    <property type="entry name" value="HISTONE H1"/>
    <property type="match status" value="1"/>
</dbReference>
<dbReference type="PANTHER" id="PTHR42339">
    <property type="entry name" value="HISTONE H1"/>
    <property type="match status" value="1"/>
</dbReference>
<feature type="domain" description="DUF7726" evidence="2">
    <location>
        <begin position="137"/>
        <end position="217"/>
    </location>
</feature>
<dbReference type="AlphaFoldDB" id="A0A162YDI0"/>
<reference evidence="3 4" key="1">
    <citation type="journal article" date="2016" name="Sci. Rep.">
        <title>Draft genome sequencing and secretome analysis of fungal phytopathogen Ascochyta rabiei provides insight into the necrotrophic effector repertoire.</title>
        <authorList>
            <person name="Verma S."/>
            <person name="Gazara R.K."/>
            <person name="Nizam S."/>
            <person name="Parween S."/>
            <person name="Chattopadhyay D."/>
            <person name="Verma P.K."/>
        </authorList>
    </citation>
    <scope>NUCLEOTIDE SEQUENCE [LARGE SCALE GENOMIC DNA]</scope>
    <source>
        <strain evidence="3 4">ArDII</strain>
    </source>
</reference>
<accession>A0A162YDI0</accession>
<gene>
    <name evidence="3" type="ORF">ST47_g8859</name>
</gene>
<proteinExistence type="predicted"/>
<dbReference type="InterPro" id="IPR056143">
    <property type="entry name" value="DUF7726"/>
</dbReference>
<evidence type="ECO:0000259" key="2">
    <source>
        <dbReference type="Pfam" id="PF24852"/>
    </source>
</evidence>
<dbReference type="Pfam" id="PF24852">
    <property type="entry name" value="DUF7726"/>
    <property type="match status" value="2"/>
</dbReference>
<dbReference type="Proteomes" id="UP000076837">
    <property type="component" value="Unassembled WGS sequence"/>
</dbReference>
<feature type="region of interest" description="Disordered" evidence="1">
    <location>
        <begin position="1"/>
        <end position="23"/>
    </location>
</feature>
<dbReference type="OrthoDB" id="2592504at2759"/>
<feature type="domain" description="DUF7726" evidence="2">
    <location>
        <begin position="33"/>
        <end position="104"/>
    </location>
</feature>
<comment type="caution">
    <text evidence="3">The sequence shown here is derived from an EMBL/GenBank/DDBJ whole genome shotgun (WGS) entry which is preliminary data.</text>
</comment>
<sequence length="263" mass="29453">MSSETELSAGTPEPEEYTAMDDDGLEAAVDSLDMTDSCDAVRRMIKVYIDNGEMKVGEFRKAIGANSTTYSRFMNQTGPQKGSASSVYRNAWKFFKKRQLLGIKPSKNTQKPKANEHAAAPNVAAIELEGEEDDEVEIYDTCDDIRRKINAHLKKPGVTQAAFLRSIAACFCTTERKIQSAQLSAFRSKKGPRQGNTSAVFYGAYVYFEKLRIAEGKPKSKKRLEMEDIHCMHGGMDRNRPQKYVVAVGSTPYVDEYGRVRVY</sequence>
<keyword evidence="4" id="KW-1185">Reference proteome</keyword>
<evidence type="ECO:0000313" key="3">
    <source>
        <dbReference type="EMBL" id="KZM19981.1"/>
    </source>
</evidence>
<evidence type="ECO:0000256" key="1">
    <source>
        <dbReference type="SAM" id="MobiDB-lite"/>
    </source>
</evidence>
<dbReference type="EMBL" id="JYNV01000288">
    <property type="protein sequence ID" value="KZM19981.1"/>
    <property type="molecule type" value="Genomic_DNA"/>
</dbReference>
<protein>
    <recommendedName>
        <fullName evidence="2">DUF7726 domain-containing protein</fullName>
    </recommendedName>
</protein>